<name>A0ABU9FBB4_9ENTR</name>
<keyword evidence="1" id="KW-0472">Membrane</keyword>
<evidence type="ECO:0000313" key="2">
    <source>
        <dbReference type="EMBL" id="MEL0553657.1"/>
    </source>
</evidence>
<dbReference type="RefSeq" id="WP_281011126.1">
    <property type="nucleotide sequence ID" value="NZ_JARXNK020000105.1"/>
</dbReference>
<dbReference type="EMBL" id="JARXNK020000105">
    <property type="protein sequence ID" value="MEL0553657.1"/>
    <property type="molecule type" value="Genomic_DNA"/>
</dbReference>
<evidence type="ECO:0000313" key="3">
    <source>
        <dbReference type="Proteomes" id="UP001312893"/>
    </source>
</evidence>
<feature type="transmembrane region" description="Helical" evidence="1">
    <location>
        <begin position="20"/>
        <end position="46"/>
    </location>
</feature>
<sequence>MKRFFDTDPDHNSKYALRRFALVSNFVGWGVVAVATWGICMLIEWWTA</sequence>
<accession>A0ABU9FBB4</accession>
<protein>
    <recommendedName>
        <fullName evidence="4">YmiA family membrane protein</fullName>
    </recommendedName>
</protein>
<reference evidence="2 3" key="1">
    <citation type="submission" date="2024-04" db="EMBL/GenBank/DDBJ databases">
        <title>Two novel Raoultella species associated with bleeding cankers of broadleaf hosts, Raoultella scottia sp. nov. and Raoultella lignicola sp. nov.</title>
        <authorList>
            <person name="Brady C.L."/>
        </authorList>
    </citation>
    <scope>NUCLEOTIDE SEQUENCE [LARGE SCALE GENOMIC DNA]</scope>
    <source>
        <strain evidence="2 3">TW_WC1a.1</strain>
    </source>
</reference>
<proteinExistence type="predicted"/>
<organism evidence="2 3">
    <name type="scientific">Raoultella lignicola</name>
    <dbReference type="NCBI Taxonomy" id="3040939"/>
    <lineage>
        <taxon>Bacteria</taxon>
        <taxon>Pseudomonadati</taxon>
        <taxon>Pseudomonadota</taxon>
        <taxon>Gammaproteobacteria</taxon>
        <taxon>Enterobacterales</taxon>
        <taxon>Enterobacteriaceae</taxon>
        <taxon>Klebsiella/Raoultella group</taxon>
        <taxon>Raoultella</taxon>
    </lineage>
</organism>
<gene>
    <name evidence="2" type="ORF">QFI96_018340</name>
</gene>
<keyword evidence="1" id="KW-1133">Transmembrane helix</keyword>
<dbReference type="Proteomes" id="UP001312893">
    <property type="component" value="Unassembled WGS sequence"/>
</dbReference>
<evidence type="ECO:0000256" key="1">
    <source>
        <dbReference type="SAM" id="Phobius"/>
    </source>
</evidence>
<evidence type="ECO:0008006" key="4">
    <source>
        <dbReference type="Google" id="ProtNLM"/>
    </source>
</evidence>
<comment type="caution">
    <text evidence="2">The sequence shown here is derived from an EMBL/GenBank/DDBJ whole genome shotgun (WGS) entry which is preliminary data.</text>
</comment>
<keyword evidence="3" id="KW-1185">Reference proteome</keyword>
<keyword evidence="1" id="KW-0812">Transmembrane</keyword>